<evidence type="ECO:0000313" key="2">
    <source>
        <dbReference type="Proteomes" id="UP001239111"/>
    </source>
</evidence>
<accession>A0ACC2P9V9</accession>
<sequence>MSNAYGSTHFRESYNKEHQQNLKYKRKCKKIKKLIKNIVIENAALCDQVAEMQNNLVTVKEERIMLLKKLCQLQGETDPPAFAAKSQMGSSSSSAPNPDTPPPKKVSVKKRTTVETQEIKSKIKKSGKSARKVVQLIPLDVNGRPIFPITLGDLTVYSLGDIVTDRPGYHTEDLIFPVGYCSTRVYASLKDARMKSLYTCKILDGGVRPRFEIVSDTELDKPLVGASPDECHSCLMKAISPSLSLIPPKGADFFGISQPTIQNLIQSSPGTRKLSMYKPQKFEITKTPFDKDPSYVTEEENNPGLGFAALHKHYSLPYSHNVKQEPTGHDLISFQELLS</sequence>
<organism evidence="1 2">
    <name type="scientific">Eretmocerus hayati</name>
    <dbReference type="NCBI Taxonomy" id="131215"/>
    <lineage>
        <taxon>Eukaryota</taxon>
        <taxon>Metazoa</taxon>
        <taxon>Ecdysozoa</taxon>
        <taxon>Arthropoda</taxon>
        <taxon>Hexapoda</taxon>
        <taxon>Insecta</taxon>
        <taxon>Pterygota</taxon>
        <taxon>Neoptera</taxon>
        <taxon>Endopterygota</taxon>
        <taxon>Hymenoptera</taxon>
        <taxon>Apocrita</taxon>
        <taxon>Proctotrupomorpha</taxon>
        <taxon>Chalcidoidea</taxon>
        <taxon>Aphelinidae</taxon>
        <taxon>Aphelininae</taxon>
        <taxon>Eretmocerus</taxon>
    </lineage>
</organism>
<comment type="caution">
    <text evidence="1">The sequence shown here is derived from an EMBL/GenBank/DDBJ whole genome shotgun (WGS) entry which is preliminary data.</text>
</comment>
<keyword evidence="2" id="KW-1185">Reference proteome</keyword>
<proteinExistence type="predicted"/>
<name>A0ACC2P9V9_9HYME</name>
<dbReference type="Proteomes" id="UP001239111">
    <property type="component" value="Chromosome 2"/>
</dbReference>
<reference evidence="1" key="1">
    <citation type="submission" date="2023-04" db="EMBL/GenBank/DDBJ databases">
        <title>A chromosome-level genome assembly of the parasitoid wasp Eretmocerus hayati.</title>
        <authorList>
            <person name="Zhong Y."/>
            <person name="Liu S."/>
            <person name="Liu Y."/>
        </authorList>
    </citation>
    <scope>NUCLEOTIDE SEQUENCE</scope>
    <source>
        <strain evidence="1">ZJU_SS_LIU_2023</strain>
    </source>
</reference>
<gene>
    <name evidence="1" type="ORF">QAD02_016015</name>
</gene>
<dbReference type="EMBL" id="CM056742">
    <property type="protein sequence ID" value="KAJ8680228.1"/>
    <property type="molecule type" value="Genomic_DNA"/>
</dbReference>
<protein>
    <submittedName>
        <fullName evidence="1">Uncharacterized protein</fullName>
    </submittedName>
</protein>
<evidence type="ECO:0000313" key="1">
    <source>
        <dbReference type="EMBL" id="KAJ8680228.1"/>
    </source>
</evidence>